<dbReference type="InterPro" id="IPR006640">
    <property type="entry name" value="SprT-like_domain"/>
</dbReference>
<dbReference type="OrthoDB" id="20772at2759"/>
<feature type="compositionally biased region" description="Low complexity" evidence="1">
    <location>
        <begin position="592"/>
        <end position="608"/>
    </location>
</feature>
<feature type="compositionally biased region" description="Low complexity" evidence="1">
    <location>
        <begin position="528"/>
        <end position="538"/>
    </location>
</feature>
<feature type="compositionally biased region" description="Acidic residues" evidence="1">
    <location>
        <begin position="195"/>
        <end position="222"/>
    </location>
</feature>
<feature type="compositionally biased region" description="Polar residues" evidence="1">
    <location>
        <begin position="1"/>
        <end position="12"/>
    </location>
</feature>
<feature type="compositionally biased region" description="Acidic residues" evidence="1">
    <location>
        <begin position="435"/>
        <end position="448"/>
    </location>
</feature>
<keyword evidence="4" id="KW-1185">Reference proteome</keyword>
<feature type="domain" description="SprT-like" evidence="2">
    <location>
        <begin position="882"/>
        <end position="1044"/>
    </location>
</feature>
<dbReference type="RefSeq" id="XP_002500975.1">
    <property type="nucleotide sequence ID" value="XM_002500929.1"/>
</dbReference>
<dbReference type="PANTHER" id="PTHR23099">
    <property type="entry name" value="TRANSCRIPTIONAL REGULATOR"/>
    <property type="match status" value="1"/>
</dbReference>
<protein>
    <recommendedName>
        <fullName evidence="2">SprT-like domain-containing protein</fullName>
    </recommendedName>
</protein>
<gene>
    <name evidence="3" type="ORF">MICPUN_99502</name>
</gene>
<evidence type="ECO:0000313" key="4">
    <source>
        <dbReference type="Proteomes" id="UP000002009"/>
    </source>
</evidence>
<feature type="compositionally biased region" description="Acidic residues" evidence="1">
    <location>
        <begin position="325"/>
        <end position="343"/>
    </location>
</feature>
<name>C1E1V2_MICCC</name>
<feature type="compositionally biased region" description="Basic and acidic residues" evidence="1">
    <location>
        <begin position="179"/>
        <end position="190"/>
    </location>
</feature>
<feature type="region of interest" description="Disordered" evidence="1">
    <location>
        <begin position="1"/>
        <end position="27"/>
    </location>
</feature>
<dbReference type="eggNOG" id="KOG3854">
    <property type="taxonomic scope" value="Eukaryota"/>
</dbReference>
<dbReference type="Proteomes" id="UP000002009">
    <property type="component" value="Chromosome 3"/>
</dbReference>
<evidence type="ECO:0000256" key="1">
    <source>
        <dbReference type="SAM" id="MobiDB-lite"/>
    </source>
</evidence>
<evidence type="ECO:0000259" key="2">
    <source>
        <dbReference type="SMART" id="SM00731"/>
    </source>
</evidence>
<dbReference type="AlphaFoldDB" id="C1E1V2"/>
<feature type="compositionally biased region" description="Polar residues" evidence="1">
    <location>
        <begin position="302"/>
        <end position="311"/>
    </location>
</feature>
<dbReference type="OMA" id="CNGRLEY"/>
<dbReference type="SUPFAM" id="SSF47095">
    <property type="entry name" value="HMG-box"/>
    <property type="match status" value="1"/>
</dbReference>
<dbReference type="InParanoid" id="C1E1V2"/>
<feature type="region of interest" description="Disordered" evidence="1">
    <location>
        <begin position="287"/>
        <end position="793"/>
    </location>
</feature>
<feature type="compositionally biased region" description="Acidic residues" evidence="1">
    <location>
        <begin position="469"/>
        <end position="487"/>
    </location>
</feature>
<feature type="compositionally biased region" description="Low complexity" evidence="1">
    <location>
        <begin position="385"/>
        <end position="400"/>
    </location>
</feature>
<organism evidence="3 4">
    <name type="scientific">Micromonas commoda (strain RCC299 / NOUM17 / CCMP2709)</name>
    <name type="common">Picoplanktonic green alga</name>
    <dbReference type="NCBI Taxonomy" id="296587"/>
    <lineage>
        <taxon>Eukaryota</taxon>
        <taxon>Viridiplantae</taxon>
        <taxon>Chlorophyta</taxon>
        <taxon>Mamiellophyceae</taxon>
        <taxon>Mamiellales</taxon>
        <taxon>Mamiellaceae</taxon>
        <taxon>Micromonas</taxon>
    </lineage>
</organism>
<dbReference type="STRING" id="296587.C1E1V2"/>
<evidence type="ECO:0000313" key="3">
    <source>
        <dbReference type="EMBL" id="ACO62233.1"/>
    </source>
</evidence>
<dbReference type="GO" id="GO:0006950">
    <property type="term" value="P:response to stress"/>
    <property type="evidence" value="ECO:0007669"/>
    <property type="project" value="UniProtKB-ARBA"/>
</dbReference>
<proteinExistence type="predicted"/>
<dbReference type="GO" id="GO:0005634">
    <property type="term" value="C:nucleus"/>
    <property type="evidence" value="ECO:0007669"/>
    <property type="project" value="TreeGrafter"/>
</dbReference>
<feature type="compositionally biased region" description="Acidic residues" evidence="1">
    <location>
        <begin position="670"/>
        <end position="707"/>
    </location>
</feature>
<feature type="region of interest" description="Disordered" evidence="1">
    <location>
        <begin position="176"/>
        <end position="242"/>
    </location>
</feature>
<feature type="region of interest" description="Disordered" evidence="1">
    <location>
        <begin position="1092"/>
        <end position="1127"/>
    </location>
</feature>
<accession>C1E1V2</accession>
<dbReference type="PANTHER" id="PTHR23099:SF0">
    <property type="entry name" value="GERM CELL NUCLEAR ACIDIC PROTEIN"/>
    <property type="match status" value="1"/>
</dbReference>
<dbReference type="InterPro" id="IPR036910">
    <property type="entry name" value="HMG_box_dom_sf"/>
</dbReference>
<dbReference type="SMART" id="SM00731">
    <property type="entry name" value="SprT"/>
    <property type="match status" value="1"/>
</dbReference>
<feature type="region of interest" description="Disordered" evidence="1">
    <location>
        <begin position="49"/>
        <end position="74"/>
    </location>
</feature>
<dbReference type="EMBL" id="CP001324">
    <property type="protein sequence ID" value="ACO62233.1"/>
    <property type="molecule type" value="Genomic_DNA"/>
</dbReference>
<reference evidence="3 4" key="1">
    <citation type="journal article" date="2009" name="Science">
        <title>Green evolution and dynamic adaptations revealed by genomes of the marine picoeukaryotes Micromonas.</title>
        <authorList>
            <person name="Worden A.Z."/>
            <person name="Lee J.H."/>
            <person name="Mock T."/>
            <person name="Rouze P."/>
            <person name="Simmons M.P."/>
            <person name="Aerts A.L."/>
            <person name="Allen A.E."/>
            <person name="Cuvelier M.L."/>
            <person name="Derelle E."/>
            <person name="Everett M.V."/>
            <person name="Foulon E."/>
            <person name="Grimwood J."/>
            <person name="Gundlach H."/>
            <person name="Henrissat B."/>
            <person name="Napoli C."/>
            <person name="McDonald S.M."/>
            <person name="Parker M.S."/>
            <person name="Rombauts S."/>
            <person name="Salamov A."/>
            <person name="Von Dassow P."/>
            <person name="Badger J.H."/>
            <person name="Coutinho P.M."/>
            <person name="Demir E."/>
            <person name="Dubchak I."/>
            <person name="Gentemann C."/>
            <person name="Eikrem W."/>
            <person name="Gready J.E."/>
            <person name="John U."/>
            <person name="Lanier W."/>
            <person name="Lindquist E.A."/>
            <person name="Lucas S."/>
            <person name="Mayer K.F."/>
            <person name="Moreau H."/>
            <person name="Not F."/>
            <person name="Otillar R."/>
            <person name="Panaud O."/>
            <person name="Pangilinan J."/>
            <person name="Paulsen I."/>
            <person name="Piegu B."/>
            <person name="Poliakov A."/>
            <person name="Robbens S."/>
            <person name="Schmutz J."/>
            <person name="Toulza E."/>
            <person name="Wyss T."/>
            <person name="Zelensky A."/>
            <person name="Zhou K."/>
            <person name="Armbrust E.V."/>
            <person name="Bhattacharya D."/>
            <person name="Goodenough U.W."/>
            <person name="Van de Peer Y."/>
            <person name="Grigoriev I.V."/>
        </authorList>
    </citation>
    <scope>NUCLEOTIDE SEQUENCE [LARGE SCALE GENOMIC DNA]</scope>
    <source>
        <strain evidence="4">RCC299 / NOUM17</strain>
    </source>
</reference>
<sequence>MSSLVSQLTAKTPATGKRSSRRKLGGTVSIVGTDVNEEVVSRALPAITPGTKAKPLRKPLGERTNGATTAKKTRGLDDDAVTGLTNALKTAAKAAKKKDGDIASKENGADYSEFADLPTDPLERGLALVRKGVEAMRTGGVDPKEALLKFAKKPKSGPNVREAAATVVNRLLETLEAAADDKSDTSRELDYSGGSDDENNESEVVEAVGDDDEEVEEDDSEDVFATATNSPVKSISGASDSAGVAADDLSAALQGMTVTVEEGVMGCGDESCGSGPDGACDPLECMRRAGGPFKMPAKLVKQPSTVSTARSSPPEEKDAPVVGEKEEDEDDEDEEEDANESTAEESVLATDDDDEDDADEEDDDESVADTASVAGTDSQEESSMADLAAVEAAAEADAAEGSPMMSPGPEVVDVSDLPDGTPLAEPVPDAPIVIDADDTDEECDDDDEVTSKATPPAMNATVREKLDSSAEDDAADETGYQEDDDEMPVSARRTPGRRSRAVVDSSDEDEADDEKASSREGEEGEGSGESPSIGTPPAANTPPAQPVFNAPPPTTGRRSILRRIASNMKMRAQREAREAAMRAPNFDDDAASSELSAAANAPAPALAATQPKAFPKSALKKSSKYAAAPAPEPEVSEEASTAADAVTPARRRPQRRAVIESARKKALAWIDDEASDDGDDDDDEDEDEACSADDDFVCDDDDVEYDSDASSNAIAEDMHARSGGVMPNVTPSPEVPKTVSRAPKSILKGRTPGKTPGKGSRLTFGDDDVKHMTDSEGEGSSPEPDENDPRLPRTMVAKGTAQDPYGLDDLKTPTPPRPLAEVLNEARTPSWAKTPNTAGRKTVGFGASFGNEPPPTHSKALAAALASAAKPGKTLNYGKHKETIARALYNEFNADAFDGKLPAKLDISWNAKLLTTAGLTHYKKVTRSTGLSEYSARIELSTKVLDCAEKLEATLLHEMCHAAAWLLDHQAKPPHGATFKKWAKQAMRTYPDVSVDTCHSYEIFQPYRYRCTQQWCNTEYGRHSKSIDVEAKACGVCNGRLEYLGKFNPDGSKAEEKPPTAFSLFVKEHFAATKERMPAGTPHKNIMKELSGLWKSGGGTTGKKTRGGDDEALSPDALGESMRTLKL</sequence>
<dbReference type="GeneID" id="8241738"/>
<dbReference type="Pfam" id="PF10263">
    <property type="entry name" value="SprT-like"/>
    <property type="match status" value="1"/>
</dbReference>
<dbReference type="CDD" id="cd00084">
    <property type="entry name" value="HMG-box_SF"/>
    <property type="match status" value="1"/>
</dbReference>
<dbReference type="KEGG" id="mis:MICPUN_99502"/>
<feature type="compositionally biased region" description="Pro residues" evidence="1">
    <location>
        <begin position="539"/>
        <end position="554"/>
    </location>
</feature>
<feature type="compositionally biased region" description="Acidic residues" evidence="1">
    <location>
        <begin position="350"/>
        <end position="367"/>
    </location>
</feature>
<feature type="compositionally biased region" description="Low complexity" evidence="1">
    <location>
        <begin position="748"/>
        <end position="759"/>
    </location>
</feature>